<organism evidence="1 2">
    <name type="scientific">Heracleum sosnowskyi</name>
    <dbReference type="NCBI Taxonomy" id="360622"/>
    <lineage>
        <taxon>Eukaryota</taxon>
        <taxon>Viridiplantae</taxon>
        <taxon>Streptophyta</taxon>
        <taxon>Embryophyta</taxon>
        <taxon>Tracheophyta</taxon>
        <taxon>Spermatophyta</taxon>
        <taxon>Magnoliopsida</taxon>
        <taxon>eudicotyledons</taxon>
        <taxon>Gunneridae</taxon>
        <taxon>Pentapetalae</taxon>
        <taxon>asterids</taxon>
        <taxon>campanulids</taxon>
        <taxon>Apiales</taxon>
        <taxon>Apiaceae</taxon>
        <taxon>Apioideae</taxon>
        <taxon>apioid superclade</taxon>
        <taxon>Tordylieae</taxon>
        <taxon>Tordyliinae</taxon>
        <taxon>Heracleum</taxon>
    </lineage>
</organism>
<reference evidence="1" key="2">
    <citation type="submission" date="2023-05" db="EMBL/GenBank/DDBJ databases">
        <authorList>
            <person name="Schelkunov M.I."/>
        </authorList>
    </citation>
    <scope>NUCLEOTIDE SEQUENCE</scope>
    <source>
        <strain evidence="1">Hsosn_3</strain>
        <tissue evidence="1">Leaf</tissue>
    </source>
</reference>
<name>A0AAD8IWA0_9APIA</name>
<proteinExistence type="predicted"/>
<dbReference type="AlphaFoldDB" id="A0AAD8IWA0"/>
<protein>
    <submittedName>
        <fullName evidence="1">Uncharacterized protein</fullName>
    </submittedName>
</protein>
<reference evidence="1" key="1">
    <citation type="submission" date="2023-02" db="EMBL/GenBank/DDBJ databases">
        <title>Genome of toxic invasive species Heracleum sosnowskyi carries increased number of genes despite the absence of recent whole-genome duplications.</title>
        <authorList>
            <person name="Schelkunov M."/>
            <person name="Shtratnikova V."/>
            <person name="Makarenko M."/>
            <person name="Klepikova A."/>
            <person name="Omelchenko D."/>
            <person name="Novikova G."/>
            <person name="Obukhova E."/>
            <person name="Bogdanov V."/>
            <person name="Penin A."/>
            <person name="Logacheva M."/>
        </authorList>
    </citation>
    <scope>NUCLEOTIDE SEQUENCE</scope>
    <source>
        <strain evidence="1">Hsosn_3</strain>
        <tissue evidence="1">Leaf</tissue>
    </source>
</reference>
<sequence length="120" mass="13779">MSIAVVSVPEKKRLKIGDLPTVDNTLKLQTVGKAIPYYCLICDCVTDHNALNCPDSSKGMGMTCPICSEPCEIEEHNKLEWTLEFKFCVRCHVKGNHWSKDCPDPYYDDCIYDDFDEEWH</sequence>
<evidence type="ECO:0000313" key="2">
    <source>
        <dbReference type="Proteomes" id="UP001237642"/>
    </source>
</evidence>
<keyword evidence="2" id="KW-1185">Reference proteome</keyword>
<accession>A0AAD8IWA0</accession>
<evidence type="ECO:0000313" key="1">
    <source>
        <dbReference type="EMBL" id="KAK1391270.1"/>
    </source>
</evidence>
<dbReference type="EMBL" id="JAUIZM010000003">
    <property type="protein sequence ID" value="KAK1391270.1"/>
    <property type="molecule type" value="Genomic_DNA"/>
</dbReference>
<gene>
    <name evidence="1" type="ORF">POM88_010326</name>
</gene>
<comment type="caution">
    <text evidence="1">The sequence shown here is derived from an EMBL/GenBank/DDBJ whole genome shotgun (WGS) entry which is preliminary data.</text>
</comment>
<dbReference type="Proteomes" id="UP001237642">
    <property type="component" value="Unassembled WGS sequence"/>
</dbReference>